<gene>
    <name evidence="2" type="primary">Dgri\GH23702</name>
    <name evidence="2" type="ORF">Dgri_GH23702</name>
</gene>
<feature type="compositionally biased region" description="Basic and acidic residues" evidence="1">
    <location>
        <begin position="636"/>
        <end position="677"/>
    </location>
</feature>
<feature type="compositionally biased region" description="Polar residues" evidence="1">
    <location>
        <begin position="705"/>
        <end position="724"/>
    </location>
</feature>
<dbReference type="EMBL" id="CH916604">
    <property type="protein sequence ID" value="EDV90355.1"/>
    <property type="molecule type" value="Genomic_DNA"/>
</dbReference>
<feature type="compositionally biased region" description="Polar residues" evidence="1">
    <location>
        <begin position="845"/>
        <end position="864"/>
    </location>
</feature>
<evidence type="ECO:0000313" key="3">
    <source>
        <dbReference type="Proteomes" id="UP000001070"/>
    </source>
</evidence>
<dbReference type="STRING" id="7222.B4K0W1"/>
<feature type="compositionally biased region" description="Basic and acidic residues" evidence="1">
    <location>
        <begin position="568"/>
        <end position="588"/>
    </location>
</feature>
<feature type="region of interest" description="Disordered" evidence="1">
    <location>
        <begin position="152"/>
        <end position="201"/>
    </location>
</feature>
<feature type="compositionally biased region" description="Basic and acidic residues" evidence="1">
    <location>
        <begin position="67"/>
        <end position="86"/>
    </location>
</feature>
<feature type="region of interest" description="Disordered" evidence="1">
    <location>
        <begin position="1367"/>
        <end position="1390"/>
    </location>
</feature>
<dbReference type="Proteomes" id="UP000001070">
    <property type="component" value="Unassembled WGS sequence"/>
</dbReference>
<organism evidence="3">
    <name type="scientific">Drosophila grimshawi</name>
    <name type="common">Hawaiian fruit fly</name>
    <name type="synonym">Idiomyia grimshawi</name>
    <dbReference type="NCBI Taxonomy" id="7222"/>
    <lineage>
        <taxon>Eukaryota</taxon>
        <taxon>Metazoa</taxon>
        <taxon>Ecdysozoa</taxon>
        <taxon>Arthropoda</taxon>
        <taxon>Hexapoda</taxon>
        <taxon>Insecta</taxon>
        <taxon>Pterygota</taxon>
        <taxon>Neoptera</taxon>
        <taxon>Endopterygota</taxon>
        <taxon>Diptera</taxon>
        <taxon>Brachycera</taxon>
        <taxon>Muscomorpha</taxon>
        <taxon>Ephydroidea</taxon>
        <taxon>Drosophilidae</taxon>
        <taxon>Drosophila</taxon>
        <taxon>Hawaiian Drosophila</taxon>
    </lineage>
</organism>
<feature type="compositionally biased region" description="Basic and acidic residues" evidence="1">
    <location>
        <begin position="1073"/>
        <end position="1114"/>
    </location>
</feature>
<dbReference type="HOGENOM" id="CLU_251362_0_0_1"/>
<sequence length="1450" mass="158350">MRNPSPQLMQQKKTPKEYSDDESDDEIGFDKPQDKTLPSATPLVPLSTTTSKITSVSESHDSVSVQIKEEVKLPTDSIKSIEKPKSPTDLAKSVPKDYSDDESDEEFETAKPHDKSHPQPVPSHGSLLSIEDKSLQKSDDILKPLTDLKDIKFPTKFDEKPKSPTDATKKTPKEYSDDESDDEIGFNKPQDKTLPSTTPLVLLSTTTSKITSKSDDILKPLTDLKDIKSRTKIDEKPKSPTDATKKTPKEYSDDESDDEIGFDKPQDKTLPSATPLVPLSTTTSKITSVSESHDSVSLLIKEEVKLPTDPIKSIEKPKSPTDVVKIDASDMPHPQPVPSHGSLLSIEDKSLQKSDDILKPLTDLKDIKFPTKFDEKPKSPTDATKKTPKEYSDDESDDEIGFDKPQDKTLPSATPLVPLSTTTSKITSVSESHDSVSLLIKEEVKLPTDPIKSIEKSKSPTDVVKTDVSDMPHPQPVPSTGSLLPIGDKSLQKSDDILKPLTDLKDIKSRTKIDEKPKSPTDATKKTPKEYSDDESDDEIGFDKPQDKTLPSATPLVPLSTTTSKITSVKEEVKLPTDPIKSIEKPKLPTDLAESVPKYYSDDDVEELLETAKPHDKPYPQPVPSTDSLLPIGDKSLPKSDDILKPLTDLKDIKSPTKIDEKPKSPIDATKKTPKEYSDDESDDEIGFDNPQDKTLPSATPLVPLSTTTSKITSVSESHDSVSVQIKEEVKLPTDPIQSIEKPKSPTDVVKTDTSDMPHPQPVPSTGSLLPIGDKSLPKSDDILKPLTDLKDIKSPTKIDEKPKSPIDATRKTPKEYSDDESDDEIGFDKPQDKTLPSATPLVPLSTTTSKITSVSESHDSVSVQVKEEVKLPSDPIKSIEKPKSPTDVVKTDTSDMPHPQPVPSTGSLLPIGDKSLPKSDDILKPLTDLKDIKSPTKIDEKPKSPIDATRKTPKEYSDDESDDEIGFDKPQDKTLPSATPLVPLSTTTSKITSVSESHDSVSVQVKEEVKLPTDPIKSIEKPKLPTDLAESVPKYYSDDDSDEEFETAKPHDKPYPQPVPLTGSLLPIGDKSLPKSDDILKPLTDLKDIKSPTKIDEKPKSPIDATRKTPKEYSDDESDDEIGFDKPQDKTLPSATPLVPLSTTTSKITSIDNKKIVRKTVSKMSGGSTIRSSIEPKLQKQMKDTMNESSTTASGSTSASGSSNSTRRSVRSVLVSRKTDKEKTNMKLSEKKGVAMAATMTSTVRAHREPTATTGAVSTVLVDDDSEVITIRSIKSSDSTKSSTSSSSGSGSNSRKVLTSEVFTKTLGPDKPLEVIYRQPDFDVEHHTSIGMRPQSTSDQQRYVNEFDVSFIDTTDSSLSDSVALPMFGPGEPERLLAASPGSPKPTRSPLALIEETLRRHHHQHQHIAPSVSAVDPSQQVHVESVSLVAVSESRVKKETEQSSTSKGK</sequence>
<feature type="compositionally biased region" description="Basic and acidic residues" evidence="1">
    <location>
        <begin position="776"/>
        <end position="817"/>
    </location>
</feature>
<feature type="compositionally biased region" description="Basic and acidic residues" evidence="1">
    <location>
        <begin position="1178"/>
        <end position="1187"/>
    </location>
</feature>
<feature type="compositionally biased region" description="Basic and acidic residues" evidence="1">
    <location>
        <begin position="1006"/>
        <end position="1025"/>
    </location>
</feature>
<dbReference type="PhylomeDB" id="B4K0W1"/>
<dbReference type="OMA" id="DMPHPQP"/>
<dbReference type="eggNOG" id="ENOG502RTJG">
    <property type="taxonomic scope" value="Eukaryota"/>
</dbReference>
<protein>
    <submittedName>
        <fullName evidence="2">GH23702</fullName>
    </submittedName>
</protein>
<reference evidence="2 3" key="1">
    <citation type="journal article" date="2007" name="Nature">
        <title>Evolution of genes and genomes on the Drosophila phylogeny.</title>
        <authorList>
            <consortium name="Drosophila 12 Genomes Consortium"/>
            <person name="Clark A.G."/>
            <person name="Eisen M.B."/>
            <person name="Smith D.R."/>
            <person name="Bergman C.M."/>
            <person name="Oliver B."/>
            <person name="Markow T.A."/>
            <person name="Kaufman T.C."/>
            <person name="Kellis M."/>
            <person name="Gelbart W."/>
            <person name="Iyer V.N."/>
            <person name="Pollard D.A."/>
            <person name="Sackton T.B."/>
            <person name="Larracuente A.M."/>
            <person name="Singh N.D."/>
            <person name="Abad J.P."/>
            <person name="Abt D.N."/>
            <person name="Adryan B."/>
            <person name="Aguade M."/>
            <person name="Akashi H."/>
            <person name="Anderson W.W."/>
            <person name="Aquadro C.F."/>
            <person name="Ardell D.H."/>
            <person name="Arguello R."/>
            <person name="Artieri C.G."/>
            <person name="Barbash D.A."/>
            <person name="Barker D."/>
            <person name="Barsanti P."/>
            <person name="Batterham P."/>
            <person name="Batzoglou S."/>
            <person name="Begun D."/>
            <person name="Bhutkar A."/>
            <person name="Blanco E."/>
            <person name="Bosak S.A."/>
            <person name="Bradley R.K."/>
            <person name="Brand A.D."/>
            <person name="Brent M.R."/>
            <person name="Brooks A.N."/>
            <person name="Brown R.H."/>
            <person name="Butlin R.K."/>
            <person name="Caggese C."/>
            <person name="Calvi B.R."/>
            <person name="Bernardo de Carvalho A."/>
            <person name="Caspi A."/>
            <person name="Castrezana S."/>
            <person name="Celniker S.E."/>
            <person name="Chang J.L."/>
            <person name="Chapple C."/>
            <person name="Chatterji S."/>
            <person name="Chinwalla A."/>
            <person name="Civetta A."/>
            <person name="Clifton S.W."/>
            <person name="Comeron J.M."/>
            <person name="Costello J.C."/>
            <person name="Coyne J.A."/>
            <person name="Daub J."/>
            <person name="David R.G."/>
            <person name="Delcher A.L."/>
            <person name="Delehaunty K."/>
            <person name="Do C.B."/>
            <person name="Ebling H."/>
            <person name="Edwards K."/>
            <person name="Eickbush T."/>
            <person name="Evans J.D."/>
            <person name="Filipski A."/>
            <person name="Findeiss S."/>
            <person name="Freyhult E."/>
            <person name="Fulton L."/>
            <person name="Fulton R."/>
            <person name="Garcia A.C."/>
            <person name="Gardiner A."/>
            <person name="Garfield D.A."/>
            <person name="Garvin B.E."/>
            <person name="Gibson G."/>
            <person name="Gilbert D."/>
            <person name="Gnerre S."/>
            <person name="Godfrey J."/>
            <person name="Good R."/>
            <person name="Gotea V."/>
            <person name="Gravely B."/>
            <person name="Greenberg A.J."/>
            <person name="Griffiths-Jones S."/>
            <person name="Gross S."/>
            <person name="Guigo R."/>
            <person name="Gustafson E.A."/>
            <person name="Haerty W."/>
            <person name="Hahn M.W."/>
            <person name="Halligan D.L."/>
            <person name="Halpern A.L."/>
            <person name="Halter G.M."/>
            <person name="Han M.V."/>
            <person name="Heger A."/>
            <person name="Hillier L."/>
            <person name="Hinrichs A.S."/>
            <person name="Holmes I."/>
            <person name="Hoskins R.A."/>
            <person name="Hubisz M.J."/>
            <person name="Hultmark D."/>
            <person name="Huntley M.A."/>
            <person name="Jaffe D.B."/>
            <person name="Jagadeeshan S."/>
            <person name="Jeck W.R."/>
            <person name="Johnson J."/>
            <person name="Jones C.D."/>
            <person name="Jordan W.C."/>
            <person name="Karpen G.H."/>
            <person name="Kataoka E."/>
            <person name="Keightley P.D."/>
            <person name="Kheradpour P."/>
            <person name="Kirkness E.F."/>
            <person name="Koerich L.B."/>
            <person name="Kristiansen K."/>
            <person name="Kudrna D."/>
            <person name="Kulathinal R.J."/>
            <person name="Kumar S."/>
            <person name="Kwok R."/>
            <person name="Lander E."/>
            <person name="Langley C.H."/>
            <person name="Lapoint R."/>
            <person name="Lazzaro B.P."/>
            <person name="Lee S.J."/>
            <person name="Levesque L."/>
            <person name="Li R."/>
            <person name="Lin C.F."/>
            <person name="Lin M.F."/>
            <person name="Lindblad-Toh K."/>
            <person name="Llopart A."/>
            <person name="Long M."/>
            <person name="Low L."/>
            <person name="Lozovsky E."/>
            <person name="Lu J."/>
            <person name="Luo M."/>
            <person name="Machado C.A."/>
            <person name="Makalowski W."/>
            <person name="Marzo M."/>
            <person name="Matsuda M."/>
            <person name="Matzkin L."/>
            <person name="McAllister B."/>
            <person name="McBride C.S."/>
            <person name="McKernan B."/>
            <person name="McKernan K."/>
            <person name="Mendez-Lago M."/>
            <person name="Minx P."/>
            <person name="Mollenhauer M.U."/>
            <person name="Montooth K."/>
            <person name="Mount S.M."/>
            <person name="Mu X."/>
            <person name="Myers E."/>
            <person name="Negre B."/>
            <person name="Newfeld S."/>
            <person name="Nielsen R."/>
            <person name="Noor M.A."/>
            <person name="O'Grady P."/>
            <person name="Pachter L."/>
            <person name="Papaceit M."/>
            <person name="Parisi M.J."/>
            <person name="Parisi M."/>
            <person name="Parts L."/>
            <person name="Pedersen J.S."/>
            <person name="Pesole G."/>
            <person name="Phillippy A.M."/>
            <person name="Ponting C.P."/>
            <person name="Pop M."/>
            <person name="Porcelli D."/>
            <person name="Powell J.R."/>
            <person name="Prohaska S."/>
            <person name="Pruitt K."/>
            <person name="Puig M."/>
            <person name="Quesneville H."/>
            <person name="Ram K.R."/>
            <person name="Rand D."/>
            <person name="Rasmussen M.D."/>
            <person name="Reed L.K."/>
            <person name="Reenan R."/>
            <person name="Reily A."/>
            <person name="Remington K.A."/>
            <person name="Rieger T.T."/>
            <person name="Ritchie M.G."/>
            <person name="Robin C."/>
            <person name="Rogers Y.H."/>
            <person name="Rohde C."/>
            <person name="Rozas J."/>
            <person name="Rubenfield M.J."/>
            <person name="Ruiz A."/>
            <person name="Russo S."/>
            <person name="Salzberg S.L."/>
            <person name="Sanchez-Gracia A."/>
            <person name="Saranga D.J."/>
            <person name="Sato H."/>
            <person name="Schaeffer S.W."/>
            <person name="Schatz M.C."/>
            <person name="Schlenke T."/>
            <person name="Schwartz R."/>
            <person name="Segarra C."/>
            <person name="Singh R.S."/>
            <person name="Sirot L."/>
            <person name="Sirota M."/>
            <person name="Sisneros N.B."/>
            <person name="Smith C.D."/>
            <person name="Smith T.F."/>
            <person name="Spieth J."/>
            <person name="Stage D.E."/>
            <person name="Stark A."/>
            <person name="Stephan W."/>
            <person name="Strausberg R.L."/>
            <person name="Strempel S."/>
            <person name="Sturgill D."/>
            <person name="Sutton G."/>
            <person name="Sutton G.G."/>
            <person name="Tao W."/>
            <person name="Teichmann S."/>
            <person name="Tobari Y.N."/>
            <person name="Tomimura Y."/>
            <person name="Tsolas J.M."/>
            <person name="Valente V.L."/>
            <person name="Venter E."/>
            <person name="Venter J.C."/>
            <person name="Vicario S."/>
            <person name="Vieira F.G."/>
            <person name="Vilella A.J."/>
            <person name="Villasante A."/>
            <person name="Walenz B."/>
            <person name="Wang J."/>
            <person name="Wasserman M."/>
            <person name="Watts T."/>
            <person name="Wilson D."/>
            <person name="Wilson R.K."/>
            <person name="Wing R.A."/>
            <person name="Wolfner M.F."/>
            <person name="Wong A."/>
            <person name="Wong G.K."/>
            <person name="Wu C.I."/>
            <person name="Wu G."/>
            <person name="Yamamoto D."/>
            <person name="Yang H.P."/>
            <person name="Yang S.P."/>
            <person name="Yorke J.A."/>
            <person name="Yoshida K."/>
            <person name="Zdobnov E."/>
            <person name="Zhang P."/>
            <person name="Zhang Y."/>
            <person name="Zimin A.V."/>
            <person name="Baldwin J."/>
            <person name="Abdouelleil A."/>
            <person name="Abdulkadir J."/>
            <person name="Abebe A."/>
            <person name="Abera B."/>
            <person name="Abreu J."/>
            <person name="Acer S.C."/>
            <person name="Aftuck L."/>
            <person name="Alexander A."/>
            <person name="An P."/>
            <person name="Anderson E."/>
            <person name="Anderson S."/>
            <person name="Arachi H."/>
            <person name="Azer M."/>
            <person name="Bachantsang P."/>
            <person name="Barry A."/>
            <person name="Bayul T."/>
            <person name="Berlin A."/>
            <person name="Bessette D."/>
            <person name="Bloom T."/>
            <person name="Blye J."/>
            <person name="Boguslavskiy L."/>
            <person name="Bonnet C."/>
            <person name="Boukhgalter B."/>
            <person name="Bourzgui I."/>
            <person name="Brown A."/>
            <person name="Cahill P."/>
            <person name="Channer S."/>
            <person name="Cheshatsang Y."/>
            <person name="Chuda L."/>
            <person name="Citroen M."/>
            <person name="Collymore A."/>
            <person name="Cooke P."/>
            <person name="Costello M."/>
            <person name="D'Aco K."/>
            <person name="Daza R."/>
            <person name="De Haan G."/>
            <person name="DeGray S."/>
            <person name="DeMaso C."/>
            <person name="Dhargay N."/>
            <person name="Dooley K."/>
            <person name="Dooley E."/>
            <person name="Doricent M."/>
            <person name="Dorje P."/>
            <person name="Dorjee K."/>
            <person name="Dupes A."/>
            <person name="Elong R."/>
            <person name="Falk J."/>
            <person name="Farina A."/>
            <person name="Faro S."/>
            <person name="Ferguson D."/>
            <person name="Fisher S."/>
            <person name="Foley C.D."/>
            <person name="Franke A."/>
            <person name="Friedrich D."/>
            <person name="Gadbois L."/>
            <person name="Gearin G."/>
            <person name="Gearin C.R."/>
            <person name="Giannoukos G."/>
            <person name="Goode T."/>
            <person name="Graham J."/>
            <person name="Grandbois E."/>
            <person name="Grewal S."/>
            <person name="Gyaltsen K."/>
            <person name="Hafez N."/>
            <person name="Hagos B."/>
            <person name="Hall J."/>
            <person name="Henson C."/>
            <person name="Hollinger A."/>
            <person name="Honan T."/>
            <person name="Huard M.D."/>
            <person name="Hughes L."/>
            <person name="Hurhula B."/>
            <person name="Husby M.E."/>
            <person name="Kamat A."/>
            <person name="Kanga B."/>
            <person name="Kashin S."/>
            <person name="Khazanovich D."/>
            <person name="Kisner P."/>
            <person name="Lance K."/>
            <person name="Lara M."/>
            <person name="Lee W."/>
            <person name="Lennon N."/>
            <person name="Letendre F."/>
            <person name="LeVine R."/>
            <person name="Lipovsky A."/>
            <person name="Liu X."/>
            <person name="Liu J."/>
            <person name="Liu S."/>
            <person name="Lokyitsang T."/>
            <person name="Lokyitsang Y."/>
            <person name="Lubonja R."/>
            <person name="Lui A."/>
            <person name="MacDonald P."/>
            <person name="Magnisalis V."/>
            <person name="Maru K."/>
            <person name="Matthews C."/>
            <person name="McCusker W."/>
            <person name="McDonough S."/>
            <person name="Mehta T."/>
            <person name="Meldrim J."/>
            <person name="Meneus L."/>
            <person name="Mihai O."/>
            <person name="Mihalev A."/>
            <person name="Mihova T."/>
            <person name="Mittelman R."/>
            <person name="Mlenga V."/>
            <person name="Montmayeur A."/>
            <person name="Mulrain L."/>
            <person name="Navidi A."/>
            <person name="Naylor J."/>
            <person name="Negash T."/>
            <person name="Nguyen T."/>
            <person name="Nguyen N."/>
            <person name="Nicol R."/>
            <person name="Norbu C."/>
            <person name="Norbu N."/>
            <person name="Novod N."/>
            <person name="O'Neill B."/>
            <person name="Osman S."/>
            <person name="Markiewicz E."/>
            <person name="Oyono O.L."/>
            <person name="Patti C."/>
            <person name="Phunkhang P."/>
            <person name="Pierre F."/>
            <person name="Priest M."/>
            <person name="Raghuraman S."/>
            <person name="Rege F."/>
            <person name="Reyes R."/>
            <person name="Rise C."/>
            <person name="Rogov P."/>
            <person name="Ross K."/>
            <person name="Ryan E."/>
            <person name="Settipalli S."/>
            <person name="Shea T."/>
            <person name="Sherpa N."/>
            <person name="Shi L."/>
            <person name="Shih D."/>
            <person name="Sparrow T."/>
            <person name="Spaulding J."/>
            <person name="Stalker J."/>
            <person name="Stange-Thomann N."/>
            <person name="Stavropoulos S."/>
            <person name="Stone C."/>
            <person name="Strader C."/>
            <person name="Tesfaye S."/>
            <person name="Thomson T."/>
            <person name="Thoulutsang Y."/>
            <person name="Thoulutsang D."/>
            <person name="Topham K."/>
            <person name="Topping I."/>
            <person name="Tsamla T."/>
            <person name="Vassiliev H."/>
            <person name="Vo A."/>
            <person name="Wangchuk T."/>
            <person name="Wangdi T."/>
            <person name="Weiand M."/>
            <person name="Wilkinson J."/>
            <person name="Wilson A."/>
            <person name="Yadav S."/>
            <person name="Young G."/>
            <person name="Yu Q."/>
            <person name="Zembek L."/>
            <person name="Zhong D."/>
            <person name="Zimmer A."/>
            <person name="Zwirko Z."/>
            <person name="Jaffe D.B."/>
            <person name="Alvarez P."/>
            <person name="Brockman W."/>
            <person name="Butler J."/>
            <person name="Chin C."/>
            <person name="Gnerre S."/>
            <person name="Grabherr M."/>
            <person name="Kleber M."/>
            <person name="Mauceli E."/>
            <person name="MacCallum I."/>
        </authorList>
    </citation>
    <scope>NUCLEOTIDE SEQUENCE [LARGE SCALE GENOMIC DNA]</scope>
    <source>
        <strain evidence="3">Tucson 15287-2541.00</strain>
    </source>
</reference>
<feature type="compositionally biased region" description="Basic and acidic residues" evidence="1">
    <location>
        <begin position="1218"/>
        <end position="1234"/>
    </location>
</feature>
<feature type="region of interest" description="Disordered" evidence="1">
    <location>
        <begin position="1"/>
        <end position="132"/>
    </location>
</feature>
<feature type="compositionally biased region" description="Basic and acidic residues" evidence="1">
    <location>
        <begin position="916"/>
        <end position="957"/>
    </location>
</feature>
<feature type="compositionally biased region" description="Basic and acidic residues" evidence="1">
    <location>
        <begin position="866"/>
        <end position="896"/>
    </location>
</feature>
<feature type="compositionally biased region" description="Basic and acidic residues" evidence="1">
    <location>
        <begin position="224"/>
        <end position="251"/>
    </location>
</feature>
<feature type="compositionally biased region" description="Basic and acidic residues" evidence="1">
    <location>
        <begin position="152"/>
        <end position="175"/>
    </location>
</feature>
<feature type="compositionally biased region" description="Polar residues" evidence="1">
    <location>
        <begin position="419"/>
        <end position="430"/>
    </location>
</feature>
<feature type="compositionally biased region" description="Basic and acidic residues" evidence="1">
    <location>
        <begin position="440"/>
        <end position="470"/>
    </location>
</feature>
<feature type="compositionally biased region" description="Basic and acidic residues" evidence="1">
    <location>
        <begin position="369"/>
        <end position="391"/>
    </location>
</feature>
<feature type="compositionally biased region" description="Polar residues" evidence="1">
    <location>
        <begin position="1"/>
        <end position="12"/>
    </location>
</feature>
<feature type="region of interest" description="Disordered" evidence="1">
    <location>
        <begin position="369"/>
        <end position="1235"/>
    </location>
</feature>
<feature type="compositionally biased region" description="Low complexity" evidence="1">
    <location>
        <begin position="1190"/>
        <end position="1217"/>
    </location>
</feature>
<proteinExistence type="predicted"/>
<dbReference type="InParanoid" id="B4K0W1"/>
<feature type="compositionally biased region" description="Basic and acidic residues" evidence="1">
    <location>
        <begin position="490"/>
        <end position="531"/>
    </location>
</feature>
<keyword evidence="3" id="KW-1185">Reference proteome</keyword>
<feature type="region of interest" description="Disordered" evidence="1">
    <location>
        <begin position="1272"/>
        <end position="1299"/>
    </location>
</feature>
<evidence type="ECO:0000256" key="1">
    <source>
        <dbReference type="SAM" id="MobiDB-lite"/>
    </source>
</evidence>
<feature type="compositionally biased region" description="Polar residues" evidence="1">
    <location>
        <begin position="985"/>
        <end position="1004"/>
    </location>
</feature>
<name>B4K0W1_DROGR</name>
<feature type="compositionally biased region" description="Basic and acidic residues" evidence="1">
    <location>
        <begin position="741"/>
        <end position="756"/>
    </location>
</feature>
<feature type="compositionally biased region" description="Basic and acidic residues" evidence="1">
    <location>
        <begin position="108"/>
        <end position="117"/>
    </location>
</feature>
<feature type="region of interest" description="Disordered" evidence="1">
    <location>
        <begin position="224"/>
        <end position="348"/>
    </location>
</feature>
<feature type="compositionally biased region" description="Basic and acidic residues" evidence="1">
    <location>
        <begin position="300"/>
        <end position="330"/>
    </location>
</feature>
<feature type="compositionally biased region" description="Polar residues" evidence="1">
    <location>
        <begin position="1142"/>
        <end position="1152"/>
    </location>
</feature>
<feature type="compositionally biased region" description="Low complexity" evidence="1">
    <location>
        <begin position="1272"/>
        <end position="1297"/>
    </location>
</feature>
<feature type="compositionally biased region" description="Polar residues" evidence="1">
    <location>
        <begin position="1163"/>
        <end position="1173"/>
    </location>
</feature>
<feature type="compositionally biased region" description="Polar residues" evidence="1">
    <location>
        <begin position="279"/>
        <end position="290"/>
    </location>
</feature>
<feature type="compositionally biased region" description="Acidic residues" evidence="1">
    <location>
        <begin position="678"/>
        <end position="687"/>
    </location>
</feature>
<accession>B4K0W1</accession>
<feature type="compositionally biased region" description="Polar residues" evidence="1">
    <location>
        <begin position="46"/>
        <end position="65"/>
    </location>
</feature>
<evidence type="ECO:0000313" key="2">
    <source>
        <dbReference type="EMBL" id="EDV90355.1"/>
    </source>
</evidence>